<dbReference type="EMBL" id="KN833029">
    <property type="protein sequence ID" value="KIM77022.1"/>
    <property type="molecule type" value="Genomic_DNA"/>
</dbReference>
<organism evidence="2 3">
    <name type="scientific">Piloderma croceum (strain F 1598)</name>
    <dbReference type="NCBI Taxonomy" id="765440"/>
    <lineage>
        <taxon>Eukaryota</taxon>
        <taxon>Fungi</taxon>
        <taxon>Dikarya</taxon>
        <taxon>Basidiomycota</taxon>
        <taxon>Agaricomycotina</taxon>
        <taxon>Agaricomycetes</taxon>
        <taxon>Agaricomycetidae</taxon>
        <taxon>Atheliales</taxon>
        <taxon>Atheliaceae</taxon>
        <taxon>Piloderma</taxon>
    </lineage>
</organism>
<dbReference type="AlphaFoldDB" id="A0A0C3BI32"/>
<dbReference type="STRING" id="765440.A0A0C3BI32"/>
<accession>A0A0C3BI32</accession>
<dbReference type="HOGENOM" id="CLU_963497_0_0_1"/>
<proteinExistence type="predicted"/>
<feature type="compositionally biased region" description="Polar residues" evidence="1">
    <location>
        <begin position="246"/>
        <end position="261"/>
    </location>
</feature>
<evidence type="ECO:0000313" key="3">
    <source>
        <dbReference type="Proteomes" id="UP000054166"/>
    </source>
</evidence>
<feature type="region of interest" description="Disordered" evidence="1">
    <location>
        <begin position="1"/>
        <end position="29"/>
    </location>
</feature>
<gene>
    <name evidence="2" type="ORF">PILCRDRAFT_12383</name>
</gene>
<evidence type="ECO:0000313" key="2">
    <source>
        <dbReference type="EMBL" id="KIM77022.1"/>
    </source>
</evidence>
<reference evidence="2 3" key="1">
    <citation type="submission" date="2014-04" db="EMBL/GenBank/DDBJ databases">
        <authorList>
            <consortium name="DOE Joint Genome Institute"/>
            <person name="Kuo A."/>
            <person name="Tarkka M."/>
            <person name="Buscot F."/>
            <person name="Kohler A."/>
            <person name="Nagy L.G."/>
            <person name="Floudas D."/>
            <person name="Copeland A."/>
            <person name="Barry K.W."/>
            <person name="Cichocki N."/>
            <person name="Veneault-Fourrey C."/>
            <person name="LaButti K."/>
            <person name="Lindquist E.A."/>
            <person name="Lipzen A."/>
            <person name="Lundell T."/>
            <person name="Morin E."/>
            <person name="Murat C."/>
            <person name="Sun H."/>
            <person name="Tunlid A."/>
            <person name="Henrissat B."/>
            <person name="Grigoriev I.V."/>
            <person name="Hibbett D.S."/>
            <person name="Martin F."/>
            <person name="Nordberg H.P."/>
            <person name="Cantor M.N."/>
            <person name="Hua S.X."/>
        </authorList>
    </citation>
    <scope>NUCLEOTIDE SEQUENCE [LARGE SCALE GENOMIC DNA]</scope>
    <source>
        <strain evidence="2 3">F 1598</strain>
    </source>
</reference>
<name>A0A0C3BI32_PILCF</name>
<dbReference type="Proteomes" id="UP000054166">
    <property type="component" value="Unassembled WGS sequence"/>
</dbReference>
<evidence type="ECO:0000256" key="1">
    <source>
        <dbReference type="SAM" id="MobiDB-lite"/>
    </source>
</evidence>
<keyword evidence="3" id="KW-1185">Reference proteome</keyword>
<reference evidence="3" key="2">
    <citation type="submission" date="2015-01" db="EMBL/GenBank/DDBJ databases">
        <title>Evolutionary Origins and Diversification of the Mycorrhizal Mutualists.</title>
        <authorList>
            <consortium name="DOE Joint Genome Institute"/>
            <consortium name="Mycorrhizal Genomics Consortium"/>
            <person name="Kohler A."/>
            <person name="Kuo A."/>
            <person name="Nagy L.G."/>
            <person name="Floudas D."/>
            <person name="Copeland A."/>
            <person name="Barry K.W."/>
            <person name="Cichocki N."/>
            <person name="Veneault-Fourrey C."/>
            <person name="LaButti K."/>
            <person name="Lindquist E.A."/>
            <person name="Lipzen A."/>
            <person name="Lundell T."/>
            <person name="Morin E."/>
            <person name="Murat C."/>
            <person name="Riley R."/>
            <person name="Ohm R."/>
            <person name="Sun H."/>
            <person name="Tunlid A."/>
            <person name="Henrissat B."/>
            <person name="Grigoriev I.V."/>
            <person name="Hibbett D.S."/>
            <person name="Martin F."/>
        </authorList>
    </citation>
    <scope>NUCLEOTIDE SEQUENCE [LARGE SCALE GENOMIC DNA]</scope>
    <source>
        <strain evidence="3">F 1598</strain>
    </source>
</reference>
<sequence length="289" mass="32356">MPLNLPGPARTNSQMPIQPFHSSQNSAAQNHAIDPALHEEHSWSNPGVSNQGRQKYLMQPMGQNWAQKWQYALEEDLVQKSLKTLHQENVEKKKCMCDIHIWFQNGQQLINLAYYIPTYPDLPLQLPVEFIDEKDICVDYYLNGRWQTSQPDVVLTVNKAHTVLIRLCRSLLEPLTDCPGLDDKIKLQPRTSSRNKRGADDLVSPIKKVPCVDQDSAPLQSKGKGKERAVDIIDIDSPSPSPLPQVPTSTSTKIQPNSKSTKPFPLEHLLAKSGHPGTSCLSGSRKAFP</sequence>
<dbReference type="OrthoDB" id="128308at2759"/>
<protein>
    <submittedName>
        <fullName evidence="2">Uncharacterized protein</fullName>
    </submittedName>
</protein>
<dbReference type="InParanoid" id="A0A0C3BI32"/>
<feature type="compositionally biased region" description="Polar residues" evidence="1">
    <location>
        <begin position="10"/>
        <end position="29"/>
    </location>
</feature>
<feature type="region of interest" description="Disordered" evidence="1">
    <location>
        <begin position="213"/>
        <end position="289"/>
    </location>
</feature>